<evidence type="ECO:0000313" key="2">
    <source>
        <dbReference type="Proteomes" id="UP000005237"/>
    </source>
</evidence>
<organism evidence="1 2">
    <name type="scientific">Caenorhabditis japonica</name>
    <dbReference type="NCBI Taxonomy" id="281687"/>
    <lineage>
        <taxon>Eukaryota</taxon>
        <taxon>Metazoa</taxon>
        <taxon>Ecdysozoa</taxon>
        <taxon>Nematoda</taxon>
        <taxon>Chromadorea</taxon>
        <taxon>Rhabditida</taxon>
        <taxon>Rhabditina</taxon>
        <taxon>Rhabditomorpha</taxon>
        <taxon>Rhabditoidea</taxon>
        <taxon>Rhabditidae</taxon>
        <taxon>Peloderinae</taxon>
        <taxon>Caenorhabditis</taxon>
    </lineage>
</organism>
<dbReference type="EnsemblMetazoa" id="CJA36424b.1">
    <property type="protein sequence ID" value="CJA36424b.1"/>
    <property type="gene ID" value="WBGene00212271"/>
</dbReference>
<dbReference type="AlphaFoldDB" id="A0A8R1EJW7"/>
<dbReference type="Proteomes" id="UP000005237">
    <property type="component" value="Unassembled WGS sequence"/>
</dbReference>
<reference evidence="1" key="2">
    <citation type="submission" date="2022-06" db="UniProtKB">
        <authorList>
            <consortium name="EnsemblMetazoa"/>
        </authorList>
    </citation>
    <scope>IDENTIFICATION</scope>
    <source>
        <strain evidence="1">DF5081</strain>
    </source>
</reference>
<accession>A0A8R1EJW7</accession>
<proteinExistence type="predicted"/>
<sequence length="171" mass="19616">MKRELNSDAFRKSIWRANDMDPNPVQFHVAILPVRAKAEYFEGGAILMERTVVKGKGETRKRLEACWKKLGADMSAYMQTFCGNHCVKLLEPRAVEQYLAVLQQSVDIPHVKGFLVAFGQFQKFCVARSLTGDEKEQMENAIDTIWTSLRRYAGKETVTPKMHVLLEHNRK</sequence>
<name>A0A8R1EJW7_CAEJA</name>
<keyword evidence="2" id="KW-1185">Reference proteome</keyword>
<protein>
    <submittedName>
        <fullName evidence="1">Uncharacterized protein</fullName>
    </submittedName>
</protein>
<reference evidence="2" key="1">
    <citation type="submission" date="2010-08" db="EMBL/GenBank/DDBJ databases">
        <authorList>
            <consortium name="Caenorhabditis japonica Sequencing Consortium"/>
            <person name="Wilson R.K."/>
        </authorList>
    </citation>
    <scope>NUCLEOTIDE SEQUENCE [LARGE SCALE GENOMIC DNA]</scope>
    <source>
        <strain evidence="2">DF5081</strain>
    </source>
</reference>
<evidence type="ECO:0000313" key="1">
    <source>
        <dbReference type="EnsemblMetazoa" id="CJA36424b.1"/>
    </source>
</evidence>